<evidence type="ECO:0000256" key="20">
    <source>
        <dbReference type="ARBA" id="ARBA00062194"/>
    </source>
</evidence>
<dbReference type="FunFam" id="2.60.40.10:FF:000038">
    <property type="entry name" value="Neuronal cell adhesion molecule"/>
    <property type="match status" value="1"/>
</dbReference>
<dbReference type="Pfam" id="PF00041">
    <property type="entry name" value="fn3"/>
    <property type="match status" value="4"/>
</dbReference>
<dbReference type="CDD" id="cd00063">
    <property type="entry name" value="FN3"/>
    <property type="match status" value="5"/>
</dbReference>
<dbReference type="SMART" id="SM00409">
    <property type="entry name" value="IG"/>
    <property type="match status" value="6"/>
</dbReference>
<dbReference type="PANTHER" id="PTHR44170">
    <property type="entry name" value="PROTEIN SIDEKICK"/>
    <property type="match status" value="1"/>
</dbReference>
<dbReference type="InterPro" id="IPR013783">
    <property type="entry name" value="Ig-like_fold"/>
</dbReference>
<keyword evidence="6" id="KW-0964">Secreted</keyword>
<feature type="domain" description="Fibronectin type-III" evidence="27">
    <location>
        <begin position="1012"/>
        <end position="1105"/>
    </location>
</feature>
<feature type="transmembrane region" description="Helical" evidence="24">
    <location>
        <begin position="1117"/>
        <end position="1138"/>
    </location>
</feature>
<evidence type="ECO:0000256" key="23">
    <source>
        <dbReference type="SAM" id="MobiDB-lite"/>
    </source>
</evidence>
<comment type="subunit">
    <text evidence="20">May interact with L1CAM. May interact with ITGB1/ITGA1 heterodimer and ITGB1/ITGA2 heterodimer as well as with ANK3.</text>
</comment>
<dbReference type="Pfam" id="PF13927">
    <property type="entry name" value="Ig_3"/>
    <property type="match status" value="3"/>
</dbReference>
<gene>
    <name evidence="28" type="ORF">chiPu_0002849</name>
</gene>
<keyword evidence="8" id="KW-0597">Phosphoprotein</keyword>
<dbReference type="SMART" id="SM00408">
    <property type="entry name" value="IGc2"/>
    <property type="match status" value="6"/>
</dbReference>
<evidence type="ECO:0000259" key="26">
    <source>
        <dbReference type="PROSITE" id="PS50835"/>
    </source>
</evidence>
<feature type="domain" description="Fibronectin type-III" evidence="27">
    <location>
        <begin position="612"/>
        <end position="705"/>
    </location>
</feature>
<feature type="domain" description="Ig-like" evidence="26">
    <location>
        <begin position="235"/>
        <end position="323"/>
    </location>
</feature>
<evidence type="ECO:0000256" key="10">
    <source>
        <dbReference type="ARBA" id="ARBA00022729"/>
    </source>
</evidence>
<evidence type="ECO:0000256" key="15">
    <source>
        <dbReference type="ARBA" id="ARBA00022989"/>
    </source>
</evidence>
<accession>A0A401S244</accession>
<feature type="compositionally biased region" description="Basic and acidic residues" evidence="23">
    <location>
        <begin position="689"/>
        <end position="701"/>
    </location>
</feature>
<evidence type="ECO:0000259" key="27">
    <source>
        <dbReference type="PROSITE" id="PS50853"/>
    </source>
</evidence>
<dbReference type="GO" id="GO:0005886">
    <property type="term" value="C:plasma membrane"/>
    <property type="evidence" value="ECO:0007669"/>
    <property type="project" value="UniProtKB-SubCell"/>
</dbReference>
<dbReference type="InterPro" id="IPR036116">
    <property type="entry name" value="FN3_sf"/>
</dbReference>
<feature type="domain" description="Fibronectin type-III" evidence="27">
    <location>
        <begin position="808"/>
        <end position="910"/>
    </location>
</feature>
<dbReference type="Proteomes" id="UP000287033">
    <property type="component" value="Unassembled WGS sequence"/>
</dbReference>
<dbReference type="GO" id="GO:0098632">
    <property type="term" value="F:cell-cell adhesion mediator activity"/>
    <property type="evidence" value="ECO:0007669"/>
    <property type="project" value="TreeGrafter"/>
</dbReference>
<dbReference type="InterPro" id="IPR003599">
    <property type="entry name" value="Ig_sub"/>
</dbReference>
<evidence type="ECO:0000256" key="7">
    <source>
        <dbReference type="ARBA" id="ARBA00022530"/>
    </source>
</evidence>
<dbReference type="FunFam" id="2.60.40.10:FF:000005">
    <property type="entry name" value="Neuronal cell adhesion molecule"/>
    <property type="match status" value="1"/>
</dbReference>
<keyword evidence="18" id="KW-0325">Glycoprotein</keyword>
<evidence type="ECO:0000256" key="1">
    <source>
        <dbReference type="ARBA" id="ARBA00004251"/>
    </source>
</evidence>
<dbReference type="FunFam" id="2.60.40.10:FF:000418">
    <property type="entry name" value="Neural cell adhesion molecule L1-like protein"/>
    <property type="match status" value="1"/>
</dbReference>
<keyword evidence="15 24" id="KW-1133">Transmembrane helix</keyword>
<dbReference type="STRING" id="137246.A0A401S244"/>
<evidence type="ECO:0000256" key="5">
    <source>
        <dbReference type="ARBA" id="ARBA00022475"/>
    </source>
</evidence>
<dbReference type="FunFam" id="2.60.40.10:FF:000057">
    <property type="entry name" value="neural cell adhesion molecule L1"/>
    <property type="match status" value="1"/>
</dbReference>
<dbReference type="EMBL" id="BEZZ01000057">
    <property type="protein sequence ID" value="GCC24448.1"/>
    <property type="molecule type" value="Genomic_DNA"/>
</dbReference>
<feature type="domain" description="Ig-like" evidence="26">
    <location>
        <begin position="334"/>
        <end position="415"/>
    </location>
</feature>
<feature type="region of interest" description="Disordered" evidence="23">
    <location>
        <begin position="1148"/>
        <end position="1244"/>
    </location>
</feature>
<dbReference type="InterPro" id="IPR026966">
    <property type="entry name" value="Neurofascin/L1/NrCAM_C"/>
</dbReference>
<dbReference type="InterPro" id="IPR003961">
    <property type="entry name" value="FN3_dom"/>
</dbReference>
<dbReference type="FunFam" id="2.60.40.10:FF:000063">
    <property type="entry name" value="neural cell adhesion molecule L1"/>
    <property type="match status" value="1"/>
</dbReference>
<keyword evidence="5" id="KW-1003">Cell membrane</keyword>
<feature type="domain" description="Ig-like" evidence="26">
    <location>
        <begin position="32"/>
        <end position="119"/>
    </location>
</feature>
<dbReference type="InterPro" id="IPR013098">
    <property type="entry name" value="Ig_I-set"/>
</dbReference>
<dbReference type="Gene3D" id="2.60.40.10">
    <property type="entry name" value="Immunoglobulins"/>
    <property type="match status" value="11"/>
</dbReference>
<dbReference type="OrthoDB" id="6244967at2759"/>
<dbReference type="Pfam" id="PF13882">
    <property type="entry name" value="Bravo_FIGEY"/>
    <property type="match status" value="1"/>
</dbReference>
<evidence type="ECO:0000256" key="24">
    <source>
        <dbReference type="SAM" id="Phobius"/>
    </source>
</evidence>
<evidence type="ECO:0000256" key="13">
    <source>
        <dbReference type="ARBA" id="ARBA00022889"/>
    </source>
</evidence>
<feature type="domain" description="Ig-like" evidence="26">
    <location>
        <begin position="131"/>
        <end position="215"/>
    </location>
</feature>
<evidence type="ECO:0000256" key="8">
    <source>
        <dbReference type="ARBA" id="ARBA00022553"/>
    </source>
</evidence>
<dbReference type="CDD" id="cd00096">
    <property type="entry name" value="Ig"/>
    <property type="match status" value="1"/>
</dbReference>
<feature type="domain" description="Fibronectin type-III" evidence="27">
    <location>
        <begin position="710"/>
        <end position="803"/>
    </location>
</feature>
<feature type="chain" id="PRO_5019150624" description="Neural cell adhesion molecule L1-like protein" evidence="25">
    <location>
        <begin position="22"/>
        <end position="1244"/>
    </location>
</feature>
<keyword evidence="16 24" id="KW-0472">Membrane</keyword>
<feature type="domain" description="Fibronectin type-III" evidence="27">
    <location>
        <begin position="914"/>
        <end position="1011"/>
    </location>
</feature>
<keyword evidence="11" id="KW-0677">Repeat</keyword>
<feature type="compositionally biased region" description="Basic and acidic residues" evidence="23">
    <location>
        <begin position="1148"/>
        <end position="1167"/>
    </location>
</feature>
<keyword evidence="4" id="KW-0217">Developmental protein</keyword>
<feature type="domain" description="Ig-like" evidence="26">
    <location>
        <begin position="513"/>
        <end position="605"/>
    </location>
</feature>
<dbReference type="SMART" id="SM00060">
    <property type="entry name" value="FN3"/>
    <property type="match status" value="5"/>
</dbReference>
<keyword evidence="12" id="KW-0221">Differentiation</keyword>
<evidence type="ECO:0000256" key="16">
    <source>
        <dbReference type="ARBA" id="ARBA00023136"/>
    </source>
</evidence>
<comment type="subcellular location">
    <subcellularLocation>
        <location evidence="1">Cell membrane</location>
        <topology evidence="1">Single-pass type I membrane protein</topology>
    </subcellularLocation>
    <subcellularLocation>
        <location evidence="2">Secreted</location>
        <location evidence="2">Extracellular space</location>
        <location evidence="2">Extracellular matrix</location>
    </subcellularLocation>
</comment>
<evidence type="ECO:0000256" key="18">
    <source>
        <dbReference type="ARBA" id="ARBA00023180"/>
    </source>
</evidence>
<dbReference type="GO" id="GO:0007420">
    <property type="term" value="P:brain development"/>
    <property type="evidence" value="ECO:0007669"/>
    <property type="project" value="TreeGrafter"/>
</dbReference>
<name>A0A401S244_CHIPU</name>
<protein>
    <recommendedName>
        <fullName evidence="21">Neural cell adhesion molecule L1-like protein</fullName>
    </recommendedName>
    <alternativeName>
        <fullName evidence="22">Close homolog of L1</fullName>
    </alternativeName>
</protein>
<keyword evidence="7" id="KW-0272">Extracellular matrix</keyword>
<evidence type="ECO:0000256" key="3">
    <source>
        <dbReference type="ARBA" id="ARBA00008588"/>
    </source>
</evidence>
<dbReference type="FunFam" id="2.60.40.10:FF:000078">
    <property type="entry name" value="Neuronal cell adhesion molecule"/>
    <property type="match status" value="1"/>
</dbReference>
<dbReference type="CDD" id="cd04978">
    <property type="entry name" value="Ig4_L1-NrCAM_like"/>
    <property type="match status" value="1"/>
</dbReference>
<organism evidence="28 29">
    <name type="scientific">Chiloscyllium punctatum</name>
    <name type="common">Brownbanded bambooshark</name>
    <name type="synonym">Hemiscyllium punctatum</name>
    <dbReference type="NCBI Taxonomy" id="137246"/>
    <lineage>
        <taxon>Eukaryota</taxon>
        <taxon>Metazoa</taxon>
        <taxon>Chordata</taxon>
        <taxon>Craniata</taxon>
        <taxon>Vertebrata</taxon>
        <taxon>Chondrichthyes</taxon>
        <taxon>Elasmobranchii</taxon>
        <taxon>Galeomorphii</taxon>
        <taxon>Galeoidea</taxon>
        <taxon>Orectolobiformes</taxon>
        <taxon>Hemiscylliidae</taxon>
        <taxon>Chiloscyllium</taxon>
    </lineage>
</organism>
<dbReference type="FunFam" id="2.60.40.10:FF:000367">
    <property type="entry name" value="Neural cell adhesion molecule L1-like protein"/>
    <property type="match status" value="1"/>
</dbReference>
<proteinExistence type="inferred from homology"/>
<feature type="region of interest" description="Disordered" evidence="23">
    <location>
        <begin position="689"/>
        <end position="720"/>
    </location>
</feature>
<dbReference type="InterPro" id="IPR007110">
    <property type="entry name" value="Ig-like_dom"/>
</dbReference>
<evidence type="ECO:0000256" key="12">
    <source>
        <dbReference type="ARBA" id="ARBA00022782"/>
    </source>
</evidence>
<evidence type="ECO:0000256" key="9">
    <source>
        <dbReference type="ARBA" id="ARBA00022692"/>
    </source>
</evidence>
<evidence type="ECO:0000256" key="6">
    <source>
        <dbReference type="ARBA" id="ARBA00022525"/>
    </source>
</evidence>
<comment type="caution">
    <text evidence="28">The sequence shown here is derived from an EMBL/GenBank/DDBJ whole genome shotgun (WGS) entry which is preliminary data.</text>
</comment>
<dbReference type="InterPro" id="IPR036179">
    <property type="entry name" value="Ig-like_dom_sf"/>
</dbReference>
<keyword evidence="10 25" id="KW-0732">Signal</keyword>
<keyword evidence="14" id="KW-0524">Neurogenesis</keyword>
<dbReference type="InterPro" id="IPR003598">
    <property type="entry name" value="Ig_sub2"/>
</dbReference>
<evidence type="ECO:0000256" key="21">
    <source>
        <dbReference type="ARBA" id="ARBA00072847"/>
    </source>
</evidence>
<evidence type="ECO:0000256" key="14">
    <source>
        <dbReference type="ARBA" id="ARBA00022902"/>
    </source>
</evidence>
<keyword evidence="13" id="KW-0130">Cell adhesion</keyword>
<dbReference type="GO" id="GO:0007411">
    <property type="term" value="P:axon guidance"/>
    <property type="evidence" value="ECO:0007669"/>
    <property type="project" value="TreeGrafter"/>
</dbReference>
<dbReference type="PROSITE" id="PS50835">
    <property type="entry name" value="IG_LIKE"/>
    <property type="match status" value="6"/>
</dbReference>
<evidence type="ECO:0000256" key="25">
    <source>
        <dbReference type="SAM" id="SignalP"/>
    </source>
</evidence>
<keyword evidence="17" id="KW-1015">Disulfide bond</keyword>
<evidence type="ECO:0000256" key="11">
    <source>
        <dbReference type="ARBA" id="ARBA00022737"/>
    </source>
</evidence>
<feature type="compositionally biased region" description="Polar residues" evidence="23">
    <location>
        <begin position="1233"/>
        <end position="1244"/>
    </location>
</feature>
<evidence type="ECO:0000256" key="17">
    <source>
        <dbReference type="ARBA" id="ARBA00023157"/>
    </source>
</evidence>
<dbReference type="OMA" id="RARHEFH"/>
<keyword evidence="29" id="KW-1185">Reference proteome</keyword>
<dbReference type="GO" id="GO:0030424">
    <property type="term" value="C:axon"/>
    <property type="evidence" value="ECO:0007669"/>
    <property type="project" value="TreeGrafter"/>
</dbReference>
<dbReference type="PANTHER" id="PTHR44170:SF45">
    <property type="entry name" value="NEURAL CELL ADHESION MOLECULE L1-LIKE PROTEIN ISOFORM X1"/>
    <property type="match status" value="1"/>
</dbReference>
<comment type="similarity">
    <text evidence="3">Belongs to the immunoglobulin superfamily. L1/neurofascin/NgCAM family.</text>
</comment>
<dbReference type="Pfam" id="PF07679">
    <property type="entry name" value="I-set"/>
    <property type="match status" value="3"/>
</dbReference>
<dbReference type="FunFam" id="2.60.40.10:FF:000768">
    <property type="entry name" value="Neural cell adhesion molecule L1-like protein"/>
    <property type="match status" value="1"/>
</dbReference>
<feature type="signal peptide" evidence="25">
    <location>
        <begin position="1"/>
        <end position="21"/>
    </location>
</feature>
<evidence type="ECO:0000256" key="4">
    <source>
        <dbReference type="ARBA" id="ARBA00022473"/>
    </source>
</evidence>
<evidence type="ECO:0000256" key="22">
    <source>
        <dbReference type="ARBA" id="ARBA00082292"/>
    </source>
</evidence>
<dbReference type="AlphaFoldDB" id="A0A401S244"/>
<reference evidence="28 29" key="1">
    <citation type="journal article" date="2018" name="Nat. Ecol. Evol.">
        <title>Shark genomes provide insights into elasmobranch evolution and the origin of vertebrates.</title>
        <authorList>
            <person name="Hara Y"/>
            <person name="Yamaguchi K"/>
            <person name="Onimaru K"/>
            <person name="Kadota M"/>
            <person name="Koyanagi M"/>
            <person name="Keeley SD"/>
            <person name="Tatsumi K"/>
            <person name="Tanaka K"/>
            <person name="Motone F"/>
            <person name="Kageyama Y"/>
            <person name="Nozu R"/>
            <person name="Adachi N"/>
            <person name="Nishimura O"/>
            <person name="Nakagawa R"/>
            <person name="Tanegashima C"/>
            <person name="Kiyatake I"/>
            <person name="Matsumoto R"/>
            <person name="Murakumo K"/>
            <person name="Nishida K"/>
            <person name="Terakita A"/>
            <person name="Kuratani S"/>
            <person name="Sato K"/>
            <person name="Hyodo S Kuraku.S."/>
        </authorList>
    </citation>
    <scope>NUCLEOTIDE SEQUENCE [LARGE SCALE GENOMIC DNA]</scope>
</reference>
<feature type="domain" description="Ig-like" evidence="26">
    <location>
        <begin position="421"/>
        <end position="510"/>
    </location>
</feature>
<dbReference type="FunFam" id="2.60.40.10:FF:000114">
    <property type="entry name" value="Neuronal cell adhesion molecule"/>
    <property type="match status" value="1"/>
</dbReference>
<keyword evidence="9 24" id="KW-0812">Transmembrane</keyword>
<dbReference type="SUPFAM" id="SSF48726">
    <property type="entry name" value="Immunoglobulin"/>
    <property type="match status" value="6"/>
</dbReference>
<dbReference type="PROSITE" id="PS50853">
    <property type="entry name" value="FN3"/>
    <property type="match status" value="5"/>
</dbReference>
<evidence type="ECO:0000313" key="29">
    <source>
        <dbReference type="Proteomes" id="UP000287033"/>
    </source>
</evidence>
<sequence>MLLNIRTFLLCLFCLSKWSSTMEIPEEVQQPPTITNQSPKRHVVYPTDDFIIKCEARGNPAPNFTWTKDGKEYDPSQDPRVTTIANSGTFIIKNSNGNLKTFQGKYRCFASNDLGVAISEEIVFITAAAIPRFPKESIKHFEVEEGDAVVLPCNPPSGPPPLNIYWMTSKIQRIQQNSRASQGLNGDLYFSNVQSSDSREDYLCFAHFSRTRTIAQKEPISLIVTPSNSIKDRPPRFLTPSGSSSKITALRGETLQLECIAEGFPTPQITWTKIDGDMPKRKATEENFNKTLKIINVTELDDGKYECKAENAFGVVKHAFSVTVEAASYWIKKPRSKVYFSEENAELECEVGGQPRPEVQWKVNGKLLNETKPVINRKISQGVITLTNLQLNDSAVYQCEASNKHGSILANAVVNVLNLAPMMLTPDDQKYIAVEGKSTQLHCKVFGSPSPTVFWLKEDMETALEGENYFLHENGTLEIKNVQNEDGGFYTCWATNVLGNDTTTCMLEVRAATQIVLPPMDLMIPKSAVAQFKCLAEYDPAFESDFELSWKQDGYEIYSDQTENDRIVMDGSILQINDVNEDDEGTYTCVARTSLDVATAEAQLVVLDVPEPPEDLKLTDLQNMNIRLDWKPGDSHNSPIIAFIVEETTFELKRWYEKTRVDGNTTSVTLQLSPYVTYQFRISALNEVGKSHPSEPSEKHITASAAPEKNPKNVKGEGTNIDNMKISWEPLKPIDWNGPGLRYKVSWRQQGANTTWNEEVVKKHHYFVTNTSTFVPYDIKVQAINDIGAGPNPKIVTGFSGEDIPEAAPLNVAVEIMNSTLIKVTWSEVPKDKIRGHLEGYKIVYWKIKSLLERRKRYVEKHILTFNGQRSHGMVPGLEPYSEYGLIVMVFNRKGDGPPSGPIHFKTPEGVPEQPAFLQIANFAKNSVTLIWGPPAKPNGILTGYLLKYQLINDTEEIGSLNTINITDPITTKIVVSDLDTSSKYKFYLSAYTKSGPGKLITEEGTTVMEGVPVLLNVSSSVSATYANISWIPGMGHAASEFYVAYMNNRKGKWKISDAVNISQNFHILEGLEPGTEYTIRLMAKNWFDNSSIFEDVIETRGKAYAGIHGGISTQGWFIGLMCAVALLTLILLIACFIKRNKGGKYSVKDKEDARADPEAQPMKEETFGEYGDNEDKPLKESQQSLNEVVKPTGSDDSLAVYEDGGPEVQFNEDGSFIGQYRGSKENDAADENGSSIATSPMKA</sequence>
<dbReference type="SUPFAM" id="SSF49265">
    <property type="entry name" value="Fibronectin type III"/>
    <property type="match status" value="3"/>
</dbReference>
<evidence type="ECO:0000256" key="2">
    <source>
        <dbReference type="ARBA" id="ARBA00004498"/>
    </source>
</evidence>
<keyword evidence="19" id="KW-0393">Immunoglobulin domain</keyword>
<evidence type="ECO:0000256" key="19">
    <source>
        <dbReference type="ARBA" id="ARBA00023319"/>
    </source>
</evidence>
<evidence type="ECO:0000313" key="28">
    <source>
        <dbReference type="EMBL" id="GCC24448.1"/>
    </source>
</evidence>